<dbReference type="AlphaFoldDB" id="A0A0A9XFD6"/>
<name>A0A0A9XFD6_LYGHE</name>
<evidence type="ECO:0000256" key="6">
    <source>
        <dbReference type="ARBA" id="ARBA00023136"/>
    </source>
</evidence>
<evidence type="ECO:0000256" key="9">
    <source>
        <dbReference type="SAM" id="Phobius"/>
    </source>
</evidence>
<dbReference type="EMBL" id="GBHO01027799">
    <property type="protein sequence ID" value="JAG15805.1"/>
    <property type="molecule type" value="Transcribed_RNA"/>
</dbReference>
<gene>
    <name evidence="10" type="primary">Tmem123</name>
    <name evidence="10" type="ORF">CM83_58516</name>
</gene>
<dbReference type="PANTHER" id="PTHR11337">
    <property type="entry name" value="MUCIN/PORIMIN"/>
    <property type="match status" value="1"/>
</dbReference>
<feature type="non-terminal residue" evidence="10">
    <location>
        <position position="1"/>
    </location>
</feature>
<organism evidence="10">
    <name type="scientific">Lygus hesperus</name>
    <name type="common">Western plant bug</name>
    <dbReference type="NCBI Taxonomy" id="30085"/>
    <lineage>
        <taxon>Eukaryota</taxon>
        <taxon>Metazoa</taxon>
        <taxon>Ecdysozoa</taxon>
        <taxon>Arthropoda</taxon>
        <taxon>Hexapoda</taxon>
        <taxon>Insecta</taxon>
        <taxon>Pterygota</taxon>
        <taxon>Neoptera</taxon>
        <taxon>Paraneoptera</taxon>
        <taxon>Hemiptera</taxon>
        <taxon>Heteroptera</taxon>
        <taxon>Panheteroptera</taxon>
        <taxon>Cimicomorpha</taxon>
        <taxon>Miridae</taxon>
        <taxon>Mirini</taxon>
        <taxon>Lygus</taxon>
    </lineage>
</organism>
<dbReference type="GO" id="GO:0016020">
    <property type="term" value="C:membrane"/>
    <property type="evidence" value="ECO:0007669"/>
    <property type="project" value="UniProtKB-SubCell"/>
</dbReference>
<comment type="subcellular location">
    <subcellularLocation>
        <location evidence="1">Membrane</location>
        <topology evidence="1">Single-pass type I membrane protein</topology>
    </subcellularLocation>
</comment>
<reference evidence="10" key="2">
    <citation type="submission" date="2014-07" db="EMBL/GenBank/DDBJ databases">
        <authorList>
            <person name="Hull J."/>
        </authorList>
    </citation>
    <scope>NUCLEOTIDE SEQUENCE</scope>
</reference>
<evidence type="ECO:0000256" key="1">
    <source>
        <dbReference type="ARBA" id="ARBA00004479"/>
    </source>
</evidence>
<comment type="similarity">
    <text evidence="2">Belongs to the CD164 family.</text>
</comment>
<evidence type="ECO:0000256" key="8">
    <source>
        <dbReference type="SAM" id="MobiDB-lite"/>
    </source>
</evidence>
<dbReference type="InterPro" id="IPR007947">
    <property type="entry name" value="CD164_MGC24"/>
</dbReference>
<accession>A0A0A9XFD6</accession>
<protein>
    <submittedName>
        <fullName evidence="10">Porimin</fullName>
    </submittedName>
</protein>
<sequence length="214" mass="22702">VLVSPPTACVWFPCSFHRILSYSPILATSRIFYLLCFHQTAQFSLPNLSFQLISLNMDRFLVSVLLLASVIGPMTSALEAKSEAAPPEPIKSTTPNPKPPAPTNQTTTTPAPTSPTSTTVAPPTSSTTSAPTTSTTHTPPTSNGTTPTPPSTTTKPSSTSPLPHSSTTAAPPSDRKFEAFSFIGGFALAIGLVAIGFLAWKLYISRRENVYHTL</sequence>
<reference evidence="10" key="1">
    <citation type="journal article" date="2014" name="PLoS ONE">
        <title>Transcriptome-Based Identification of ABC Transporters in the Western Tarnished Plant Bug Lygus hesperus.</title>
        <authorList>
            <person name="Hull J.J."/>
            <person name="Chaney K."/>
            <person name="Geib S.M."/>
            <person name="Fabrick J.A."/>
            <person name="Brent C.S."/>
            <person name="Walsh D."/>
            <person name="Lavine L.C."/>
        </authorList>
    </citation>
    <scope>NUCLEOTIDE SEQUENCE</scope>
</reference>
<keyword evidence="3 9" id="KW-0812">Transmembrane</keyword>
<evidence type="ECO:0000256" key="3">
    <source>
        <dbReference type="ARBA" id="ARBA00022692"/>
    </source>
</evidence>
<keyword evidence="7" id="KW-0325">Glycoprotein</keyword>
<keyword evidence="5 9" id="KW-1133">Transmembrane helix</keyword>
<evidence type="ECO:0000256" key="5">
    <source>
        <dbReference type="ARBA" id="ARBA00022989"/>
    </source>
</evidence>
<proteinExistence type="inferred from homology"/>
<feature type="region of interest" description="Disordered" evidence="8">
    <location>
        <begin position="80"/>
        <end position="173"/>
    </location>
</feature>
<evidence type="ECO:0000313" key="10">
    <source>
        <dbReference type="EMBL" id="JAG15805.1"/>
    </source>
</evidence>
<feature type="compositionally biased region" description="Low complexity" evidence="8">
    <location>
        <begin position="103"/>
        <end position="172"/>
    </location>
</feature>
<keyword evidence="6 9" id="KW-0472">Membrane</keyword>
<dbReference type="PANTHER" id="PTHR11337:SF8">
    <property type="entry name" value="VISGUN, ISOFORM E"/>
    <property type="match status" value="1"/>
</dbReference>
<dbReference type="GO" id="GO:0031410">
    <property type="term" value="C:cytoplasmic vesicle"/>
    <property type="evidence" value="ECO:0007669"/>
    <property type="project" value="TreeGrafter"/>
</dbReference>
<evidence type="ECO:0000256" key="7">
    <source>
        <dbReference type="ARBA" id="ARBA00023180"/>
    </source>
</evidence>
<keyword evidence="4" id="KW-0732">Signal</keyword>
<dbReference type="Pfam" id="PF05283">
    <property type="entry name" value="MGC-24"/>
    <property type="match status" value="1"/>
</dbReference>
<evidence type="ECO:0000256" key="2">
    <source>
        <dbReference type="ARBA" id="ARBA00005341"/>
    </source>
</evidence>
<feature type="transmembrane region" description="Helical" evidence="9">
    <location>
        <begin position="179"/>
        <end position="200"/>
    </location>
</feature>
<evidence type="ECO:0000256" key="4">
    <source>
        <dbReference type="ARBA" id="ARBA00022729"/>
    </source>
</evidence>